<feature type="signal peptide" evidence="2">
    <location>
        <begin position="1"/>
        <end position="18"/>
    </location>
</feature>
<evidence type="ECO:0000313" key="4">
    <source>
        <dbReference type="EMBL" id="CAE2256445.1"/>
    </source>
</evidence>
<accession>A0A7S4J9J6</accession>
<keyword evidence="2" id="KW-0732">Signal</keyword>
<dbReference type="Pfam" id="PF03109">
    <property type="entry name" value="ABC1"/>
    <property type="match status" value="1"/>
</dbReference>
<dbReference type="InterPro" id="IPR011009">
    <property type="entry name" value="Kinase-like_dom_sf"/>
</dbReference>
<protein>
    <recommendedName>
        <fullName evidence="3">ABC1 atypical kinase-like domain-containing protein</fullName>
    </recommendedName>
</protein>
<proteinExistence type="inferred from homology"/>
<feature type="chain" id="PRO_5031521623" description="ABC1 atypical kinase-like domain-containing protein" evidence="2">
    <location>
        <begin position="19"/>
        <end position="662"/>
    </location>
</feature>
<gene>
    <name evidence="4" type="ORF">OAUR00152_LOCUS24348</name>
</gene>
<organism evidence="4">
    <name type="scientific">Odontella aurita</name>
    <dbReference type="NCBI Taxonomy" id="265563"/>
    <lineage>
        <taxon>Eukaryota</taxon>
        <taxon>Sar</taxon>
        <taxon>Stramenopiles</taxon>
        <taxon>Ochrophyta</taxon>
        <taxon>Bacillariophyta</taxon>
        <taxon>Mediophyceae</taxon>
        <taxon>Biddulphiophycidae</taxon>
        <taxon>Eupodiscales</taxon>
        <taxon>Odontellaceae</taxon>
        <taxon>Odontella</taxon>
    </lineage>
</organism>
<sequence length="662" mass="75811">MRVLILLVLCLSPQHCRSFSASVADRKRKLQPGNRHGPFRIDWSFFPNHVPSVNLLWNQTSWKNYLRIHQSVGKRKSFRRIFQIALTLSSEILRPLVCNFVKGPRLAASDWDAFWSRRIRGKTSNAQRVAQGFQQLGPTFVKLGQAMATRPDILNVQLANELANLQDNMTTFDNRVAKRIIRRDLAALTKDKSKRYAGNTWDSTTLESFMGSLSAKPVAAASIAQVYKGTLPGYGDVAVKVQRPRIRKKVELDATLFHSAATWMESLKWPSGTPMHGERLVGSMKIVSTVDEFTTRVFEEMDFEREAKNIELFGRLYSHKRGSSKSAKVVVPEVFPELSGRRVLVMEWIEGKKLTNICDSCEEREEVVKENLVLVKKSIEFTLSQLIDTGILHADPHAGNLLKVPLPGGKVELGYLDYGLISNISQRVRDGIVCAVVQLVFARNIEAVADLLVDLEMIPEERMMNPIERKELVDALKQSFDDILLWPKDENGRSTAVPKVRFENLISSLTSLISVFEFTVPPYFLNNARALATLEGMALKLDPDFNILRVIYPYSINRLMRNPSVGRLAEEQFLEICRSPDTKLFDLNRSMMLLNDWALLTGYRKRKVFWDLATSAGGRRVSRRIIREWYLKRVRRVRQWYYKLFPHKRITQSLQENLALSR</sequence>
<comment type="similarity">
    <text evidence="1">Belongs to the protein kinase superfamily. ADCK protein kinase family.</text>
</comment>
<dbReference type="InterPro" id="IPR050154">
    <property type="entry name" value="UbiB_kinase"/>
</dbReference>
<feature type="domain" description="ABC1 atypical kinase-like" evidence="3">
    <location>
        <begin position="206"/>
        <end position="449"/>
    </location>
</feature>
<dbReference type="CDD" id="cd05121">
    <property type="entry name" value="ABC1_ADCK3-like"/>
    <property type="match status" value="1"/>
</dbReference>
<reference evidence="4" key="1">
    <citation type="submission" date="2021-01" db="EMBL/GenBank/DDBJ databases">
        <authorList>
            <person name="Corre E."/>
            <person name="Pelletier E."/>
            <person name="Niang G."/>
            <person name="Scheremetjew M."/>
            <person name="Finn R."/>
            <person name="Kale V."/>
            <person name="Holt S."/>
            <person name="Cochrane G."/>
            <person name="Meng A."/>
            <person name="Brown T."/>
            <person name="Cohen L."/>
        </authorList>
    </citation>
    <scope>NUCLEOTIDE SEQUENCE</scope>
    <source>
        <strain evidence="4">Isolate 1302-5</strain>
    </source>
</reference>
<evidence type="ECO:0000256" key="1">
    <source>
        <dbReference type="ARBA" id="ARBA00009670"/>
    </source>
</evidence>
<dbReference type="SUPFAM" id="SSF56112">
    <property type="entry name" value="Protein kinase-like (PK-like)"/>
    <property type="match status" value="1"/>
</dbReference>
<dbReference type="InterPro" id="IPR004147">
    <property type="entry name" value="ABC1_dom"/>
</dbReference>
<name>A0A7S4J9J6_9STRA</name>
<evidence type="ECO:0000259" key="3">
    <source>
        <dbReference type="Pfam" id="PF03109"/>
    </source>
</evidence>
<evidence type="ECO:0000256" key="2">
    <source>
        <dbReference type="SAM" id="SignalP"/>
    </source>
</evidence>
<dbReference type="PANTHER" id="PTHR10566:SF113">
    <property type="entry name" value="PROTEIN ACTIVITY OF BC1 COMPLEX KINASE 7, CHLOROPLASTIC"/>
    <property type="match status" value="1"/>
</dbReference>
<dbReference type="EMBL" id="HBKQ01035451">
    <property type="protein sequence ID" value="CAE2256445.1"/>
    <property type="molecule type" value="Transcribed_RNA"/>
</dbReference>
<dbReference type="AlphaFoldDB" id="A0A7S4J9J6"/>
<dbReference type="PANTHER" id="PTHR10566">
    <property type="entry name" value="CHAPERONE-ACTIVITY OF BC1 COMPLEX CABC1 -RELATED"/>
    <property type="match status" value="1"/>
</dbReference>